<comment type="caution">
    <text evidence="2">The sequence shown here is derived from an EMBL/GenBank/DDBJ whole genome shotgun (WGS) entry which is preliminary data.</text>
</comment>
<evidence type="ECO:0000313" key="2">
    <source>
        <dbReference type="EMBL" id="MFC6293748.1"/>
    </source>
</evidence>
<reference evidence="3" key="1">
    <citation type="journal article" date="2019" name="Int. J. Syst. Evol. Microbiol.">
        <title>The Global Catalogue of Microorganisms (GCM) 10K type strain sequencing project: providing services to taxonomists for standard genome sequencing and annotation.</title>
        <authorList>
            <consortium name="The Broad Institute Genomics Platform"/>
            <consortium name="The Broad Institute Genome Sequencing Center for Infectious Disease"/>
            <person name="Wu L."/>
            <person name="Ma J."/>
        </authorList>
    </citation>
    <scope>NUCLEOTIDE SEQUENCE [LARGE SCALE GENOMIC DNA]</scope>
    <source>
        <strain evidence="3">CCM 8934</strain>
    </source>
</reference>
<keyword evidence="1" id="KW-0079">Bacteriocin immunity</keyword>
<gene>
    <name evidence="2" type="ORF">ACFQH1_00595</name>
</gene>
<organism evidence="2 3">
    <name type="scientific">Lactiplantibacillus daoliensis</name>
    <dbReference type="NCBI Taxonomy" id="2559916"/>
    <lineage>
        <taxon>Bacteria</taxon>
        <taxon>Bacillati</taxon>
        <taxon>Bacillota</taxon>
        <taxon>Bacilli</taxon>
        <taxon>Lactobacillales</taxon>
        <taxon>Lactobacillaceae</taxon>
        <taxon>Lactiplantibacillus</taxon>
    </lineage>
</organism>
<evidence type="ECO:0000313" key="3">
    <source>
        <dbReference type="Proteomes" id="UP001596227"/>
    </source>
</evidence>
<accession>A0ABW1UC71</accession>
<keyword evidence="3" id="KW-1185">Reference proteome</keyword>
<evidence type="ECO:0000256" key="1">
    <source>
        <dbReference type="ARBA" id="ARBA00023025"/>
    </source>
</evidence>
<dbReference type="EMBL" id="JBHSSB010000003">
    <property type="protein sequence ID" value="MFC6293748.1"/>
    <property type="molecule type" value="Genomic_DNA"/>
</dbReference>
<protein>
    <submittedName>
        <fullName evidence="2">Uncharacterized protein</fullName>
    </submittedName>
</protein>
<sequence>MTQRQELIQLVDTAFVQVQLPQFETFRAQLGQFSMDLTHGAETTQVMIALRKALLQADLSLKLKNRIAGLPVEYRAIYDFIAPELKAVDTQTVDKYTHYGFVPLKFGSTVKYP</sequence>
<name>A0ABW1UC71_9LACO</name>
<dbReference type="InterPro" id="IPR023130">
    <property type="entry name" value="Ta0600-like_sf"/>
</dbReference>
<dbReference type="Gene3D" id="1.20.1440.50">
    <property type="entry name" value="Ta0600-like"/>
    <property type="match status" value="1"/>
</dbReference>
<dbReference type="Proteomes" id="UP001596227">
    <property type="component" value="Unassembled WGS sequence"/>
</dbReference>
<proteinExistence type="predicted"/>
<dbReference type="RefSeq" id="WP_137607855.1">
    <property type="nucleotide sequence ID" value="NZ_BJDH01000008.1"/>
</dbReference>